<dbReference type="Gene3D" id="2.60.260.20">
    <property type="entry name" value="Urease metallochaperone UreE, N-terminal domain"/>
    <property type="match status" value="2"/>
</dbReference>
<reference evidence="4 5" key="1">
    <citation type="submission" date="2019-01" db="EMBL/GenBank/DDBJ databases">
        <title>Zoogloea oleivorans genome sequencing and assembly.</title>
        <authorList>
            <person name="Tancsics A."/>
            <person name="Farkas M."/>
            <person name="Kriszt B."/>
            <person name="Maroti G."/>
            <person name="Horvath B."/>
        </authorList>
    </citation>
    <scope>NUCLEOTIDE SEQUENCE [LARGE SCALE GENOMIC DNA]</scope>
    <source>
        <strain evidence="4 5">Buc</strain>
    </source>
</reference>
<comment type="caution">
    <text evidence="4">The sequence shown here is derived from an EMBL/GenBank/DDBJ whole genome shotgun (WGS) entry which is preliminary data.</text>
</comment>
<feature type="region of interest" description="Disordered" evidence="2">
    <location>
        <begin position="57"/>
        <end position="85"/>
    </location>
</feature>
<dbReference type="PANTHER" id="PTHR43096">
    <property type="entry name" value="DNAJ HOMOLOG 1, MITOCHONDRIAL-RELATED"/>
    <property type="match status" value="1"/>
</dbReference>
<evidence type="ECO:0000313" key="5">
    <source>
        <dbReference type="Proteomes" id="UP000389128"/>
    </source>
</evidence>
<dbReference type="PANTHER" id="PTHR43096:SF52">
    <property type="entry name" value="DNAJ HOMOLOG 1, MITOCHONDRIAL-RELATED"/>
    <property type="match status" value="1"/>
</dbReference>
<evidence type="ECO:0000313" key="4">
    <source>
        <dbReference type="EMBL" id="TYC54953.1"/>
    </source>
</evidence>
<dbReference type="GO" id="GO:0042026">
    <property type="term" value="P:protein refolding"/>
    <property type="evidence" value="ECO:0007669"/>
    <property type="project" value="TreeGrafter"/>
</dbReference>
<protein>
    <submittedName>
        <fullName evidence="4">J domain-containing protein</fullName>
    </submittedName>
</protein>
<dbReference type="PROSITE" id="PS50076">
    <property type="entry name" value="DNAJ_2"/>
    <property type="match status" value="1"/>
</dbReference>
<evidence type="ECO:0000256" key="2">
    <source>
        <dbReference type="SAM" id="MobiDB-lite"/>
    </source>
</evidence>
<dbReference type="AlphaFoldDB" id="A0A6C2CNH9"/>
<dbReference type="InterPro" id="IPR018253">
    <property type="entry name" value="DnaJ_domain_CS"/>
</dbReference>
<dbReference type="SUPFAM" id="SSF49493">
    <property type="entry name" value="HSP40/DnaJ peptide-binding domain"/>
    <property type="match status" value="2"/>
</dbReference>
<gene>
    <name evidence="4" type="ORF">ETQ85_15985</name>
</gene>
<dbReference type="PRINTS" id="PR00625">
    <property type="entry name" value="JDOMAIN"/>
</dbReference>
<evidence type="ECO:0000259" key="3">
    <source>
        <dbReference type="PROSITE" id="PS50076"/>
    </source>
</evidence>
<dbReference type="OrthoDB" id="9779889at2"/>
<dbReference type="InterPro" id="IPR008971">
    <property type="entry name" value="HSP40/DnaJ_pept-bd"/>
</dbReference>
<keyword evidence="1" id="KW-0143">Chaperone</keyword>
<keyword evidence="5" id="KW-1185">Reference proteome</keyword>
<dbReference type="Pfam" id="PF01556">
    <property type="entry name" value="DnaJ_C"/>
    <property type="match status" value="1"/>
</dbReference>
<dbReference type="InterPro" id="IPR002939">
    <property type="entry name" value="DnaJ_C"/>
</dbReference>
<dbReference type="Pfam" id="PF00226">
    <property type="entry name" value="DnaJ"/>
    <property type="match status" value="1"/>
</dbReference>
<dbReference type="FunFam" id="2.60.260.20:FF:000013">
    <property type="entry name" value="DnaJ subfamily B member 11"/>
    <property type="match status" value="1"/>
</dbReference>
<dbReference type="CDD" id="cd06257">
    <property type="entry name" value="DnaJ"/>
    <property type="match status" value="1"/>
</dbReference>
<name>A0A6C2CNH9_9RHOO</name>
<feature type="domain" description="J" evidence="3">
    <location>
        <begin position="5"/>
        <end position="69"/>
    </location>
</feature>
<dbReference type="PROSITE" id="PS00636">
    <property type="entry name" value="DNAJ_1"/>
    <property type="match status" value="1"/>
</dbReference>
<dbReference type="EMBL" id="SDKK01000015">
    <property type="protein sequence ID" value="TYC54953.1"/>
    <property type="molecule type" value="Genomic_DNA"/>
</dbReference>
<dbReference type="SMART" id="SM00271">
    <property type="entry name" value="DnaJ"/>
    <property type="match status" value="1"/>
</dbReference>
<dbReference type="SUPFAM" id="SSF46565">
    <property type="entry name" value="Chaperone J-domain"/>
    <property type="match status" value="1"/>
</dbReference>
<dbReference type="InterPro" id="IPR036869">
    <property type="entry name" value="J_dom_sf"/>
</dbReference>
<accession>A0A6C2CNH9</accession>
<dbReference type="InterPro" id="IPR001623">
    <property type="entry name" value="DnaJ_domain"/>
</dbReference>
<organism evidence="4 5">
    <name type="scientific">Zoogloea oleivorans</name>
    <dbReference type="NCBI Taxonomy" id="1552750"/>
    <lineage>
        <taxon>Bacteria</taxon>
        <taxon>Pseudomonadati</taxon>
        <taxon>Pseudomonadota</taxon>
        <taxon>Betaproteobacteria</taxon>
        <taxon>Rhodocyclales</taxon>
        <taxon>Zoogloeaceae</taxon>
        <taxon>Zoogloea</taxon>
    </lineage>
</organism>
<dbReference type="CDD" id="cd10747">
    <property type="entry name" value="DnaJ_C"/>
    <property type="match status" value="1"/>
</dbReference>
<dbReference type="Proteomes" id="UP000389128">
    <property type="component" value="Unassembled WGS sequence"/>
</dbReference>
<feature type="compositionally biased region" description="Basic and acidic residues" evidence="2">
    <location>
        <begin position="57"/>
        <end position="73"/>
    </location>
</feature>
<sequence>MKFKDYYQALGVARSASADEIKKSYRKLAHKYHPDVSKDPGGEEKFKEVAEAYATLKDPEKRQAYDDLGRRPAGEPFTPPPDWQQRFHMDESGFEDVDLSDLFAAFGRAGHGPRPQSDPPRRGQDFEIAAPVTLEQIFHGGEIEVRAELPESDPNGLVHRVVRTFRITLPKGAGDGYRLRLAGKGGPGHKGGAVGDLYVALALQPHSLYRPSGRDLYLDLPLAPWEAALGAEVDIPTLAGSVTLKVKPGTQSGHKLRLARRGLAATDGSIGDLYAQVRIDVPGTLSPAERDLFVQLAAVSGFNPRQHFLSGAPA</sequence>
<dbReference type="GO" id="GO:0005737">
    <property type="term" value="C:cytoplasm"/>
    <property type="evidence" value="ECO:0007669"/>
    <property type="project" value="TreeGrafter"/>
</dbReference>
<proteinExistence type="predicted"/>
<evidence type="ECO:0000256" key="1">
    <source>
        <dbReference type="ARBA" id="ARBA00023186"/>
    </source>
</evidence>
<dbReference type="GO" id="GO:0051082">
    <property type="term" value="F:unfolded protein binding"/>
    <property type="evidence" value="ECO:0007669"/>
    <property type="project" value="InterPro"/>
</dbReference>
<dbReference type="RefSeq" id="WP_148580085.1">
    <property type="nucleotide sequence ID" value="NZ_SDKK01000015.1"/>
</dbReference>
<dbReference type="Gene3D" id="1.10.287.110">
    <property type="entry name" value="DnaJ domain"/>
    <property type="match status" value="1"/>
</dbReference>